<dbReference type="Proteomes" id="UP000011513">
    <property type="component" value="Unassembled WGS sequence"/>
</dbReference>
<reference evidence="2 3" key="1">
    <citation type="journal article" date="2014" name="PLoS Genet.">
        <title>Phylogenetically driven sequencing of extremely halophilic archaea reveals strategies for static and dynamic osmo-response.</title>
        <authorList>
            <person name="Becker E.A."/>
            <person name="Seitzer P.M."/>
            <person name="Tritt A."/>
            <person name="Larsen D."/>
            <person name="Krusor M."/>
            <person name="Yao A.I."/>
            <person name="Wu D."/>
            <person name="Madern D."/>
            <person name="Eisen J.A."/>
            <person name="Darling A.E."/>
            <person name="Facciotti M.T."/>
        </authorList>
    </citation>
    <scope>NUCLEOTIDE SEQUENCE [LARGE SCALE GENOMIC DNA]</scope>
    <source>
        <strain evidence="2 3">JCM 14848</strain>
    </source>
</reference>
<dbReference type="eggNOG" id="arCOG09058">
    <property type="taxonomic scope" value="Archaea"/>
</dbReference>
<protein>
    <submittedName>
        <fullName evidence="2">Uncharacterized protein</fullName>
    </submittedName>
</protein>
<evidence type="ECO:0000256" key="1">
    <source>
        <dbReference type="SAM" id="MobiDB-lite"/>
    </source>
</evidence>
<accession>M0D7H5</accession>
<feature type="region of interest" description="Disordered" evidence="1">
    <location>
        <begin position="338"/>
        <end position="358"/>
    </location>
</feature>
<dbReference type="InParanoid" id="M0D7H5"/>
<name>M0D7H5_HALPD</name>
<gene>
    <name evidence="2" type="ORF">C474_09077</name>
</gene>
<evidence type="ECO:0000313" key="3">
    <source>
        <dbReference type="Proteomes" id="UP000011513"/>
    </source>
</evidence>
<proteinExistence type="predicted"/>
<keyword evidence="3" id="KW-1185">Reference proteome</keyword>
<sequence>MLLVVVLCISPVAGVTDVSANDTGTVEKVPDTQFVKATESVSVWKNALFPLRVNASASNGTVIENQMVTVQGQGAEVRLNKQQLAVFNPDEEIQMSFQSRRPITTRPFQDEEVQLLVAKAGPNASTTLQNTPRTSVSGALNSVMKANASGNVSYELVDLGELEKGAIETSYNLSEEGEARGPGQYMFFVVQDTEGEGFTVENGSLAVDGKARVLGMDTALVQAAEASASVSTENPTPGDEVTFDVNSTFTHSNVSHAVVLYNESQYTSARTRIRVNGPLNTNISADQVTVQSTLVGVNGTAKVVGNASVAGVSVDNETVRGRTTFRGLADWIINRANASGQTNGTAPARGGSPMRGEKTYLDASGTLAVSTNGTGTVDVQTGDDWEEGTYRYIYIGQAKGQNNLSTTTGTVELGNATVENESES</sequence>
<dbReference type="EMBL" id="AOIV01000021">
    <property type="protein sequence ID" value="ELZ31441.1"/>
    <property type="molecule type" value="Genomic_DNA"/>
</dbReference>
<dbReference type="AlphaFoldDB" id="M0D7H5"/>
<organism evidence="2 3">
    <name type="scientific">Halogeometricum pallidum JCM 14848</name>
    <dbReference type="NCBI Taxonomy" id="1227487"/>
    <lineage>
        <taxon>Archaea</taxon>
        <taxon>Methanobacteriati</taxon>
        <taxon>Methanobacteriota</taxon>
        <taxon>Stenosarchaea group</taxon>
        <taxon>Halobacteria</taxon>
        <taxon>Halobacteriales</taxon>
        <taxon>Haloferacaceae</taxon>
        <taxon>Halogeometricum</taxon>
    </lineage>
</organism>
<comment type="caution">
    <text evidence="2">The sequence shown here is derived from an EMBL/GenBank/DDBJ whole genome shotgun (WGS) entry which is preliminary data.</text>
</comment>
<evidence type="ECO:0000313" key="2">
    <source>
        <dbReference type="EMBL" id="ELZ31441.1"/>
    </source>
</evidence>